<name>A0A240ER87_9VIBR</name>
<reference evidence="2" key="1">
    <citation type="submission" date="2016-06" db="EMBL/GenBank/DDBJ databases">
        <authorList>
            <person name="Rodrigo-Torres L."/>
            <person name="Arahal R.D."/>
            <person name="Lucena T."/>
        </authorList>
    </citation>
    <scope>NUCLEOTIDE SEQUENCE [LARGE SCALE GENOMIC DNA]</scope>
    <source>
        <strain evidence="2">CECT8203</strain>
    </source>
</reference>
<evidence type="ECO:0000313" key="2">
    <source>
        <dbReference type="Proteomes" id="UP000219336"/>
    </source>
</evidence>
<proteinExistence type="predicted"/>
<dbReference type="Gene3D" id="3.90.1240.10">
    <property type="entry name" value="Metalloproteases ('zincins'), catalytic domain like"/>
    <property type="match status" value="1"/>
</dbReference>
<dbReference type="SUPFAM" id="SSF55486">
    <property type="entry name" value="Metalloproteases ('zincins'), catalytic domain"/>
    <property type="match status" value="1"/>
</dbReference>
<evidence type="ECO:0000313" key="1">
    <source>
        <dbReference type="EMBL" id="SNX50759.1"/>
    </source>
</evidence>
<dbReference type="EMBL" id="OANU01000142">
    <property type="protein sequence ID" value="SNX50759.1"/>
    <property type="molecule type" value="Genomic_DNA"/>
</dbReference>
<accession>A0A240ER87</accession>
<dbReference type="RefSeq" id="WP_096995654.1">
    <property type="nucleotide sequence ID" value="NZ_JBHSII010000009.1"/>
</dbReference>
<dbReference type="Proteomes" id="UP000219336">
    <property type="component" value="Unassembled WGS sequence"/>
</dbReference>
<organism evidence="1 2">
    <name type="scientific">Vibrio thalassae</name>
    <dbReference type="NCBI Taxonomy" id="1243014"/>
    <lineage>
        <taxon>Bacteria</taxon>
        <taxon>Pseudomonadati</taxon>
        <taxon>Pseudomonadota</taxon>
        <taxon>Gammaproteobacteria</taxon>
        <taxon>Vibrionales</taxon>
        <taxon>Vibrionaceae</taxon>
        <taxon>Vibrio</taxon>
    </lineage>
</organism>
<sequence>MALITQLLNNLPGFAVQYDPSKNPFFRPIMEENLRKLKQVSAGKSLLSEIQAAKPAARGSFPNNINVICVPTHLNFTQSGFKRDVLYGSDGQANVTGMTASNQARFAPQGCPFWMAGGSHNSAVNQTAATNGTGSVCYMHFTNVQVMTRKGEKAEPYVVLAHELIHSLHCLQGTKTDGKDEELRTTGLGKYSNNPMSENCFRRQFGLSERTQYF</sequence>
<protein>
    <submittedName>
        <fullName evidence="1">Uncharacterized protein</fullName>
    </submittedName>
</protein>
<dbReference type="InterPro" id="IPR028208">
    <property type="entry name" value="Effector_pro_NleD-like"/>
</dbReference>
<keyword evidence="2" id="KW-1185">Reference proteome</keyword>
<dbReference type="OrthoDB" id="8821494at2"/>
<gene>
    <name evidence="1" type="ORF">VTH8203_04433</name>
</gene>
<dbReference type="Pfam" id="PF14891">
    <property type="entry name" value="Peptidase_M91"/>
    <property type="match status" value="1"/>
</dbReference>
<dbReference type="AlphaFoldDB" id="A0A240ER87"/>